<dbReference type="EMBL" id="MWWT01000007">
    <property type="protein sequence ID" value="OZG53866.1"/>
    <property type="molecule type" value="Genomic_DNA"/>
</dbReference>
<evidence type="ECO:0000313" key="4">
    <source>
        <dbReference type="Proteomes" id="UP000243657"/>
    </source>
</evidence>
<dbReference type="SUPFAM" id="SSF47413">
    <property type="entry name" value="lambda repressor-like DNA-binding domains"/>
    <property type="match status" value="1"/>
</dbReference>
<dbReference type="NCBIfam" id="TIGR02684">
    <property type="entry name" value="dnstrm_HI1420"/>
    <property type="match status" value="1"/>
</dbReference>
<dbReference type="PANTHER" id="PTHR40275">
    <property type="entry name" value="SSL7038 PROTEIN"/>
    <property type="match status" value="1"/>
</dbReference>
<dbReference type="Pfam" id="PF21716">
    <property type="entry name" value="dnstrm_HI1420"/>
    <property type="match status" value="1"/>
</dbReference>
<proteinExistence type="predicted"/>
<feature type="domain" description="HTH cro/C1-type" evidence="2">
    <location>
        <begin position="46"/>
        <end position="89"/>
    </location>
</feature>
<dbReference type="RefSeq" id="WP_244568890.1">
    <property type="nucleotide sequence ID" value="NZ_JBHLWS010000004.1"/>
</dbReference>
<sequence length="111" mass="12278">MIRKFDASRYLDTPEDVAVYLDEILSMNDSHALVAALRTIARAQGMTQLAKKAGVGRESLYKSLSDNANPSIHTIMKILSALDMTISVTATAHNTQEENSTEHEHQELTYA</sequence>
<organism evidence="3 4">
    <name type="scientific">Alloscardovia macacae</name>
    <dbReference type="NCBI Taxonomy" id="1160091"/>
    <lineage>
        <taxon>Bacteria</taxon>
        <taxon>Bacillati</taxon>
        <taxon>Actinomycetota</taxon>
        <taxon>Actinomycetes</taxon>
        <taxon>Bifidobacteriales</taxon>
        <taxon>Bifidobacteriaceae</taxon>
        <taxon>Alloscardovia</taxon>
    </lineage>
</organism>
<dbReference type="InterPro" id="IPR014057">
    <property type="entry name" value="HI1420"/>
</dbReference>
<dbReference type="PANTHER" id="PTHR40275:SF1">
    <property type="entry name" value="SSL7038 PROTEIN"/>
    <property type="match status" value="1"/>
</dbReference>
<evidence type="ECO:0000256" key="1">
    <source>
        <dbReference type="SAM" id="MobiDB-lite"/>
    </source>
</evidence>
<feature type="compositionally biased region" description="Basic and acidic residues" evidence="1">
    <location>
        <begin position="100"/>
        <end position="111"/>
    </location>
</feature>
<comment type="caution">
    <text evidence="3">The sequence shown here is derived from an EMBL/GenBank/DDBJ whole genome shotgun (WGS) entry which is preliminary data.</text>
</comment>
<accession>A0A261F4L7</accession>
<dbReference type="InterPro" id="IPR001387">
    <property type="entry name" value="Cro/C1-type_HTH"/>
</dbReference>
<dbReference type="SMART" id="SM00530">
    <property type="entry name" value="HTH_XRE"/>
    <property type="match status" value="1"/>
</dbReference>
<gene>
    <name evidence="3" type="ORF">ALMA_1108</name>
</gene>
<feature type="region of interest" description="Disordered" evidence="1">
    <location>
        <begin position="92"/>
        <end position="111"/>
    </location>
</feature>
<evidence type="ECO:0000313" key="3">
    <source>
        <dbReference type="EMBL" id="OZG53866.1"/>
    </source>
</evidence>
<keyword evidence="4" id="KW-1185">Reference proteome</keyword>
<reference evidence="3 4" key="1">
    <citation type="journal article" date="2017" name="BMC Genomics">
        <title>Comparative genomic and phylogenomic analyses of the Bifidobacteriaceae family.</title>
        <authorList>
            <person name="Lugli G.A."/>
            <person name="Milani C."/>
            <person name="Turroni F."/>
            <person name="Duranti S."/>
            <person name="Mancabelli L."/>
            <person name="Mangifesta M."/>
            <person name="Ferrario C."/>
            <person name="Modesto M."/>
            <person name="Mattarelli P."/>
            <person name="Jiri K."/>
            <person name="van Sinderen D."/>
            <person name="Ventura M."/>
        </authorList>
    </citation>
    <scope>NUCLEOTIDE SEQUENCE [LARGE SCALE GENOMIC DNA]</scope>
    <source>
        <strain evidence="3 4">DSM 24762</strain>
    </source>
</reference>
<dbReference type="PROSITE" id="PS50943">
    <property type="entry name" value="HTH_CROC1"/>
    <property type="match status" value="1"/>
</dbReference>
<dbReference type="Gene3D" id="1.10.260.40">
    <property type="entry name" value="lambda repressor-like DNA-binding domains"/>
    <property type="match status" value="1"/>
</dbReference>
<protein>
    <submittedName>
        <fullName evidence="3">Addiction module antitoxin</fullName>
    </submittedName>
</protein>
<dbReference type="Proteomes" id="UP000243657">
    <property type="component" value="Unassembled WGS sequence"/>
</dbReference>
<evidence type="ECO:0000259" key="2">
    <source>
        <dbReference type="PROSITE" id="PS50943"/>
    </source>
</evidence>
<name>A0A261F4L7_9BIFI</name>
<dbReference type="AlphaFoldDB" id="A0A261F4L7"/>
<dbReference type="InterPro" id="IPR010982">
    <property type="entry name" value="Lambda_DNA-bd_dom_sf"/>
</dbReference>
<dbReference type="CDD" id="cd00093">
    <property type="entry name" value="HTH_XRE"/>
    <property type="match status" value="1"/>
</dbReference>
<dbReference type="GO" id="GO:0003677">
    <property type="term" value="F:DNA binding"/>
    <property type="evidence" value="ECO:0007669"/>
    <property type="project" value="InterPro"/>
</dbReference>